<dbReference type="GO" id="GO:0006412">
    <property type="term" value="P:translation"/>
    <property type="evidence" value="ECO:0007669"/>
    <property type="project" value="UniProtKB-UniRule"/>
</dbReference>
<dbReference type="EMBL" id="QZJW01000019">
    <property type="protein sequence ID" value="RJO61486.1"/>
    <property type="molecule type" value="Genomic_DNA"/>
</dbReference>
<keyword evidence="2 5" id="KW-0689">Ribosomal protein</keyword>
<feature type="compositionally biased region" description="Basic and acidic residues" evidence="6">
    <location>
        <begin position="259"/>
        <end position="275"/>
    </location>
</feature>
<dbReference type="PANTHER" id="PTHR12534">
    <property type="entry name" value="30S RIBOSOMAL PROTEIN S2 PROKARYOTIC AND ORGANELLAR"/>
    <property type="match status" value="1"/>
</dbReference>
<gene>
    <name evidence="5 7" type="primary">rpsB</name>
    <name evidence="7" type="ORF">C4544_02920</name>
</gene>
<dbReference type="InterPro" id="IPR018130">
    <property type="entry name" value="Ribosomal_uS2_CS"/>
</dbReference>
<sequence>MAELTMQKLFEAGAHFGHQTQRWNPKMAPYIFTEKNKVHIIDLSRTVEKIEEAKKFIESIVADGGKVLFVGTKKQAQGIIKEEAEKCFMPYVSERWLGGMITNFQTIASRTKYLKDLERKLEENSGMTKKEKLKAEEELKKLKANLGGIMDITKVPTALYVVDVTKEMTAVKEAKKMGIPIVAIVDTNVNPGLIDYPIPANDDAVKAIKMITEYIAESIMKTPVKKTEEELKADKNTKAKADKIPEAELEKAEEIEEKDLEKEKIRAKKEEKEKE</sequence>
<evidence type="ECO:0000256" key="2">
    <source>
        <dbReference type="ARBA" id="ARBA00022980"/>
    </source>
</evidence>
<dbReference type="Pfam" id="PF00318">
    <property type="entry name" value="Ribosomal_S2"/>
    <property type="match status" value="1"/>
</dbReference>
<accession>A0A419DEB4</accession>
<dbReference type="Gene3D" id="3.40.50.10490">
    <property type="entry name" value="Glucose-6-phosphate isomerase like protein, domain 1"/>
    <property type="match status" value="1"/>
</dbReference>
<keyword evidence="3 5" id="KW-0687">Ribonucleoprotein</keyword>
<dbReference type="GO" id="GO:0003735">
    <property type="term" value="F:structural constituent of ribosome"/>
    <property type="evidence" value="ECO:0007669"/>
    <property type="project" value="InterPro"/>
</dbReference>
<reference evidence="7 8" key="1">
    <citation type="journal article" date="2017" name="ISME J.">
        <title>Energy and carbon metabolisms in a deep terrestrial subsurface fluid microbial community.</title>
        <authorList>
            <person name="Momper L."/>
            <person name="Jungbluth S.P."/>
            <person name="Lee M.D."/>
            <person name="Amend J.P."/>
        </authorList>
    </citation>
    <scope>NUCLEOTIDE SEQUENCE [LARGE SCALE GENOMIC DNA]</scope>
    <source>
        <strain evidence="7">SURF_29</strain>
    </source>
</reference>
<evidence type="ECO:0000256" key="5">
    <source>
        <dbReference type="HAMAP-Rule" id="MF_00291"/>
    </source>
</evidence>
<dbReference type="PROSITE" id="PS00962">
    <property type="entry name" value="RIBOSOMAL_S2_1"/>
    <property type="match status" value="1"/>
</dbReference>
<comment type="caution">
    <text evidence="7">The sequence shown here is derived from an EMBL/GenBank/DDBJ whole genome shotgun (WGS) entry which is preliminary data.</text>
</comment>
<evidence type="ECO:0000256" key="6">
    <source>
        <dbReference type="SAM" id="MobiDB-lite"/>
    </source>
</evidence>
<proteinExistence type="inferred from homology"/>
<feature type="region of interest" description="Disordered" evidence="6">
    <location>
        <begin position="227"/>
        <end position="275"/>
    </location>
</feature>
<dbReference type="SUPFAM" id="SSF52313">
    <property type="entry name" value="Ribosomal protein S2"/>
    <property type="match status" value="1"/>
</dbReference>
<dbReference type="PANTHER" id="PTHR12534:SF0">
    <property type="entry name" value="SMALL RIBOSOMAL SUBUNIT PROTEIN US2M"/>
    <property type="match status" value="1"/>
</dbReference>
<feature type="compositionally biased region" description="Basic and acidic residues" evidence="6">
    <location>
        <begin position="227"/>
        <end position="252"/>
    </location>
</feature>
<evidence type="ECO:0000256" key="4">
    <source>
        <dbReference type="ARBA" id="ARBA00035256"/>
    </source>
</evidence>
<dbReference type="PRINTS" id="PR00395">
    <property type="entry name" value="RIBOSOMALS2"/>
</dbReference>
<evidence type="ECO:0000313" key="8">
    <source>
        <dbReference type="Proteomes" id="UP000285655"/>
    </source>
</evidence>
<evidence type="ECO:0000256" key="1">
    <source>
        <dbReference type="ARBA" id="ARBA00006242"/>
    </source>
</evidence>
<dbReference type="HAMAP" id="MF_00291_B">
    <property type="entry name" value="Ribosomal_uS2_B"/>
    <property type="match status" value="1"/>
</dbReference>
<evidence type="ECO:0000256" key="3">
    <source>
        <dbReference type="ARBA" id="ARBA00023274"/>
    </source>
</evidence>
<dbReference type="AlphaFoldDB" id="A0A419DEB4"/>
<dbReference type="Gene3D" id="1.10.287.610">
    <property type="entry name" value="Helix hairpin bin"/>
    <property type="match status" value="1"/>
</dbReference>
<dbReference type="NCBIfam" id="TIGR01011">
    <property type="entry name" value="rpsB_bact"/>
    <property type="match status" value="1"/>
</dbReference>
<evidence type="ECO:0000313" key="7">
    <source>
        <dbReference type="EMBL" id="RJO61486.1"/>
    </source>
</evidence>
<name>A0A419DEB4_9BACT</name>
<dbReference type="InterPro" id="IPR005706">
    <property type="entry name" value="Ribosomal_uS2_bac/mit/plastid"/>
</dbReference>
<dbReference type="Proteomes" id="UP000285655">
    <property type="component" value="Unassembled WGS sequence"/>
</dbReference>
<organism evidence="7 8">
    <name type="scientific">candidate division WS5 bacterium</name>
    <dbReference type="NCBI Taxonomy" id="2093353"/>
    <lineage>
        <taxon>Bacteria</taxon>
        <taxon>candidate division WS5</taxon>
    </lineage>
</organism>
<comment type="similarity">
    <text evidence="1 5">Belongs to the universal ribosomal protein uS2 family.</text>
</comment>
<dbReference type="CDD" id="cd01425">
    <property type="entry name" value="RPS2"/>
    <property type="match status" value="1"/>
</dbReference>
<protein>
    <recommendedName>
        <fullName evidence="4 5">Small ribosomal subunit protein uS2</fullName>
    </recommendedName>
</protein>
<dbReference type="GO" id="GO:0022627">
    <property type="term" value="C:cytosolic small ribosomal subunit"/>
    <property type="evidence" value="ECO:0007669"/>
    <property type="project" value="TreeGrafter"/>
</dbReference>
<dbReference type="InterPro" id="IPR023591">
    <property type="entry name" value="Ribosomal_uS2_flav_dom_sf"/>
</dbReference>
<dbReference type="InterPro" id="IPR001865">
    <property type="entry name" value="Ribosomal_uS2"/>
</dbReference>